<evidence type="ECO:0000313" key="2">
    <source>
        <dbReference type="EMBL" id="MFD0705588.1"/>
    </source>
</evidence>
<dbReference type="PANTHER" id="PTHR30041:SF8">
    <property type="entry name" value="PROTEIN YFFB"/>
    <property type="match status" value="1"/>
</dbReference>
<dbReference type="EMBL" id="JBHTHQ010000023">
    <property type="protein sequence ID" value="MFD0705588.1"/>
    <property type="molecule type" value="Genomic_DNA"/>
</dbReference>
<gene>
    <name evidence="2" type="ORF">ACFQY8_07515</name>
</gene>
<dbReference type="Gene3D" id="3.40.30.10">
    <property type="entry name" value="Glutaredoxin"/>
    <property type="match status" value="1"/>
</dbReference>
<name>A0ABW2Y729_9BIFI</name>
<reference evidence="3" key="1">
    <citation type="journal article" date="2019" name="Int. J. Syst. Evol. Microbiol.">
        <title>The Global Catalogue of Microorganisms (GCM) 10K type strain sequencing project: providing services to taxonomists for standard genome sequencing and annotation.</title>
        <authorList>
            <consortium name="The Broad Institute Genomics Platform"/>
            <consortium name="The Broad Institute Genome Sequencing Center for Infectious Disease"/>
            <person name="Wu L."/>
            <person name="Ma J."/>
        </authorList>
    </citation>
    <scope>NUCLEOTIDE SEQUENCE [LARGE SCALE GENOMIC DNA]</scope>
    <source>
        <strain evidence="3">CCM 8604</strain>
    </source>
</reference>
<proteinExistence type="inferred from homology"/>
<evidence type="ECO:0000256" key="1">
    <source>
        <dbReference type="PROSITE-ProRule" id="PRU01282"/>
    </source>
</evidence>
<organism evidence="2 3">
    <name type="scientific">Alloscardovia venturai</name>
    <dbReference type="NCBI Taxonomy" id="1769421"/>
    <lineage>
        <taxon>Bacteria</taxon>
        <taxon>Bacillati</taxon>
        <taxon>Actinomycetota</taxon>
        <taxon>Actinomycetes</taxon>
        <taxon>Bifidobacteriales</taxon>
        <taxon>Bifidobacteriaceae</taxon>
        <taxon>Alloscardovia</taxon>
    </lineage>
</organism>
<dbReference type="PROSITE" id="PS51354">
    <property type="entry name" value="GLUTAREDOXIN_2"/>
    <property type="match status" value="1"/>
</dbReference>
<comment type="similarity">
    <text evidence="1">Belongs to the ArsC family.</text>
</comment>
<dbReference type="PANTHER" id="PTHR30041">
    <property type="entry name" value="ARSENATE REDUCTASE"/>
    <property type="match status" value="1"/>
</dbReference>
<dbReference type="SUPFAM" id="SSF52833">
    <property type="entry name" value="Thioredoxin-like"/>
    <property type="match status" value="1"/>
</dbReference>
<dbReference type="Proteomes" id="UP001597036">
    <property type="component" value="Unassembled WGS sequence"/>
</dbReference>
<dbReference type="CDD" id="cd03036">
    <property type="entry name" value="ArsC_like"/>
    <property type="match status" value="1"/>
</dbReference>
<accession>A0ABW2Y729</accession>
<dbReference type="InterPro" id="IPR006660">
    <property type="entry name" value="Arsenate_reductase-like"/>
</dbReference>
<keyword evidence="3" id="KW-1185">Reference proteome</keyword>
<dbReference type="NCBIfam" id="TIGR01617">
    <property type="entry name" value="arsC_related"/>
    <property type="match status" value="1"/>
</dbReference>
<comment type="caution">
    <text evidence="2">The sequence shown here is derived from an EMBL/GenBank/DDBJ whole genome shotgun (WGS) entry which is preliminary data.</text>
</comment>
<dbReference type="PROSITE" id="PS51353">
    <property type="entry name" value="ARSC"/>
    <property type="match status" value="1"/>
</dbReference>
<evidence type="ECO:0000313" key="3">
    <source>
        <dbReference type="Proteomes" id="UP001597036"/>
    </source>
</evidence>
<dbReference type="InterPro" id="IPR006504">
    <property type="entry name" value="Tscrpt_reg_Spx/MgsR"/>
</dbReference>
<dbReference type="RefSeq" id="WP_377939330.1">
    <property type="nucleotide sequence ID" value="NZ_JBHTHQ010000023.1"/>
</dbReference>
<dbReference type="Pfam" id="PF03960">
    <property type="entry name" value="ArsC"/>
    <property type="match status" value="1"/>
</dbReference>
<protein>
    <submittedName>
        <fullName evidence="2">Arsenate reductase family protein</fullName>
    </submittedName>
</protein>
<dbReference type="InterPro" id="IPR036249">
    <property type="entry name" value="Thioredoxin-like_sf"/>
</dbReference>
<sequence length="123" mass="14115">MTKKYLVIGHPDCSTCKKALAWLNQHGIEYTWRNIIEDRPTAAELTQWIRESNLPMRRFFNTSGQAYRSLNLATELSEMSDEKALHLLASDGMLCKRPLVIDSEGHFVAVGFKPDEWTTKLCK</sequence>